<protein>
    <submittedName>
        <fullName evidence="3">Uncharacterized protein</fullName>
    </submittedName>
</protein>
<proteinExistence type="predicted"/>
<accession>A0A915LAF3</accession>
<reference evidence="3" key="1">
    <citation type="submission" date="2022-11" db="UniProtKB">
        <authorList>
            <consortium name="WormBaseParasite"/>
        </authorList>
    </citation>
    <scope>IDENTIFICATION</scope>
</reference>
<dbReference type="AlphaFoldDB" id="A0A915LAF3"/>
<dbReference type="WBParaSite" id="nRc.2.0.1.t48054-RA">
    <property type="protein sequence ID" value="nRc.2.0.1.t48054-RA"/>
    <property type="gene ID" value="nRc.2.0.1.g48054"/>
</dbReference>
<evidence type="ECO:0000313" key="3">
    <source>
        <dbReference type="WBParaSite" id="nRc.2.0.1.t48054-RA"/>
    </source>
</evidence>
<sequence>MLTHRAKTTALYSVEFASNSEEETPFSKASKMHKTLNKNKDNDRKYASNLNYDPSLFVKLESLKMRKRAHFLQ</sequence>
<evidence type="ECO:0000256" key="1">
    <source>
        <dbReference type="SAM" id="MobiDB-lite"/>
    </source>
</evidence>
<dbReference type="Proteomes" id="UP000887565">
    <property type="component" value="Unplaced"/>
</dbReference>
<evidence type="ECO:0000313" key="2">
    <source>
        <dbReference type="Proteomes" id="UP000887565"/>
    </source>
</evidence>
<keyword evidence="2" id="KW-1185">Reference proteome</keyword>
<feature type="region of interest" description="Disordered" evidence="1">
    <location>
        <begin position="23"/>
        <end position="45"/>
    </location>
</feature>
<organism evidence="2 3">
    <name type="scientific">Romanomermis culicivorax</name>
    <name type="common">Nematode worm</name>
    <dbReference type="NCBI Taxonomy" id="13658"/>
    <lineage>
        <taxon>Eukaryota</taxon>
        <taxon>Metazoa</taxon>
        <taxon>Ecdysozoa</taxon>
        <taxon>Nematoda</taxon>
        <taxon>Enoplea</taxon>
        <taxon>Dorylaimia</taxon>
        <taxon>Mermithida</taxon>
        <taxon>Mermithoidea</taxon>
        <taxon>Mermithidae</taxon>
        <taxon>Romanomermis</taxon>
    </lineage>
</organism>
<name>A0A915LAF3_ROMCU</name>